<evidence type="ECO:0000256" key="6">
    <source>
        <dbReference type="SAM" id="MobiDB-lite"/>
    </source>
</evidence>
<name>Q91TL9_TUHV1</name>
<organism evidence="7 8">
    <name type="scientific">Tupaiid herpesvirus 1 (strain 1)</name>
    <name type="common">TuHV-1</name>
    <name type="synonym">Herpesvirus tupaia (strain 1)</name>
    <dbReference type="NCBI Taxonomy" id="10397"/>
    <lineage>
        <taxon>Viruses</taxon>
        <taxon>Duplodnaviria</taxon>
        <taxon>Heunggongvirae</taxon>
        <taxon>Peploviricota</taxon>
        <taxon>Herviviricetes</taxon>
        <taxon>Herpesvirales</taxon>
        <taxon>Orthoherpesviridae</taxon>
        <taxon>Betaherpesvirinae</taxon>
        <taxon>Quwivirus</taxon>
        <taxon>Quwivirus tupaiidbeta1</taxon>
    </lineage>
</organism>
<feature type="compositionally biased region" description="Basic and acidic residues" evidence="6">
    <location>
        <begin position="112"/>
        <end position="122"/>
    </location>
</feature>
<keyword evidence="2" id="KW-1048">Host nucleus</keyword>
<keyword evidence="1" id="KW-0167">Capsid protein</keyword>
<dbReference type="OrthoDB" id="4434at10239"/>
<dbReference type="EMBL" id="AF281817">
    <property type="protein sequence ID" value="AAK57122.1"/>
    <property type="molecule type" value="Genomic_DNA"/>
</dbReference>
<dbReference type="GO" id="GO:0019028">
    <property type="term" value="C:viral capsid"/>
    <property type="evidence" value="ECO:0007669"/>
    <property type="project" value="UniProtKB-KW"/>
</dbReference>
<evidence type="ECO:0000256" key="2">
    <source>
        <dbReference type="ARBA" id="ARBA00022562"/>
    </source>
</evidence>
<evidence type="ECO:0000313" key="7">
    <source>
        <dbReference type="EMBL" id="AAK57122.1"/>
    </source>
</evidence>
<dbReference type="GeneID" id="921225"/>
<dbReference type="InterPro" id="IPR002493">
    <property type="entry name" value="Herpes_UL25"/>
</dbReference>
<dbReference type="Proteomes" id="UP000137095">
    <property type="component" value="Segment"/>
</dbReference>
<dbReference type="GO" id="GO:0019072">
    <property type="term" value="P:viral genome packaging"/>
    <property type="evidence" value="ECO:0007669"/>
    <property type="project" value="InterPro"/>
</dbReference>
<evidence type="ECO:0000256" key="3">
    <source>
        <dbReference type="ARBA" id="ARBA00022612"/>
    </source>
</evidence>
<feature type="region of interest" description="Disordered" evidence="6">
    <location>
        <begin position="85"/>
        <end position="122"/>
    </location>
</feature>
<organismHost>
    <name type="scientific">Tupaia belangeri</name>
    <name type="common">Common tree shrew</name>
    <name type="synonym">Tupaia glis belangeri</name>
    <dbReference type="NCBI Taxonomy" id="37347"/>
</organismHost>
<dbReference type="RefSeq" id="NP_116427.1">
    <property type="nucleotide sequence ID" value="NC_002794.1"/>
</dbReference>
<keyword evidence="3" id="KW-1188">Viral release from host cell</keyword>
<evidence type="ECO:0000256" key="5">
    <source>
        <dbReference type="ARBA" id="ARBA00023219"/>
    </source>
</evidence>
<protein>
    <submittedName>
        <fullName evidence="7">T77</fullName>
    </submittedName>
</protein>
<accession>Q91TL9</accession>
<evidence type="ECO:0000313" key="8">
    <source>
        <dbReference type="Proteomes" id="UP000137095"/>
    </source>
</evidence>
<dbReference type="HAMAP" id="MF_04025">
    <property type="entry name" value="HSV_CVC2"/>
    <property type="match status" value="1"/>
</dbReference>
<keyword evidence="4" id="KW-0946">Virion</keyword>
<proteinExistence type="inferred from homology"/>
<sequence length="580" mass="65728">MKPLSTYYRVPVYEGHAGNRLRVSGEQLKRLRDLGFLELRRYRLRLRRDRLMRRYVGEELRDLEVVAVEGLRELRERVHDVERSLAGGEVPVDGDGDPRDEAASPRPPGGDSPRDGADRSEEPAAAFGVAANDPEITFTRDFRGELIETMFGSAQMWTFSFGAWYYRVKRLLFAQPQWKRVYRIAQVEQLSLSKELLLGVVNAVEKITVYPTYDCVMSDVEAAACLLAAYESTLDDGRPEPQTVEEVLGRLPHLLRRLADDIAAEVARSPPERAGGYFPYRDRADLKFYVPVHAGRHYAAGTFDEHALVDLLFRRGVLVRLPGRHSPLTEMNERLSGQAAGDRLFVWTRRLLRRRLPGDVPLLVHEQQYLRSGLTAIEAFLVLWKVVNAESVFASRKGTFRLADVLTDLALEEPPLPPPEEAGYVGDRVKNFEYLLEHYVVRWYGRDETVTVSQLFPGLALLLVAESVRSGWDPQRRQDVTAAAAAAHEAKNLVAVRPGRSDPVVEYMLTQSATRQSDLERLEAHDRLLFHYEHGLDRLLSVALPRHRVLALASSLFNVSDVYECLYFLVLGFLPTIAVT</sequence>
<reference evidence="7 8" key="1">
    <citation type="journal article" date="2001" name="J. Virol.">
        <title>Analysis and characterization of the complete genome of tupaia (tree shrew) herpesvirus.</title>
        <authorList>
            <person name="Bahr U."/>
            <person name="Darai G."/>
        </authorList>
    </citation>
    <scope>NUCLEOTIDE SEQUENCE [LARGE SCALE GENOMIC DNA]</scope>
    <source>
        <strain evidence="7">2</strain>
    </source>
</reference>
<evidence type="ECO:0000256" key="4">
    <source>
        <dbReference type="ARBA" id="ARBA00022844"/>
    </source>
</evidence>
<keyword evidence="8" id="KW-1185">Reference proteome</keyword>
<dbReference type="KEGG" id="vg:921225"/>
<keyword evidence="5" id="KW-0231">Viral genome packaging</keyword>
<evidence type="ECO:0000256" key="1">
    <source>
        <dbReference type="ARBA" id="ARBA00022561"/>
    </source>
</evidence>
<dbReference type="Pfam" id="PF01499">
    <property type="entry name" value="Herpes_UL25"/>
    <property type="match status" value="1"/>
</dbReference>